<keyword evidence="2" id="KW-1185">Reference proteome</keyword>
<dbReference type="OrthoDB" id="3615233at2"/>
<sequence>MGALFPEWDEVSEEQPAAIAAVCARLGVEREWLTKDDFIHAIVGGAVEGERVAWVEKVEKDDGGWVDVDYFLRMRVGETQIRERVVDTYNPYFGCEIGHLRWWDDAVVMVYREKHRTIACRLGLAGAPALRVVGDGWTVLDEVLICESRARGLVERLHLPALRPTAPLPAELADRSMAMGACPLGQPITSEPAALQRRIAAGLPGVAGPIAELLVGALAYRFWEPRPPLVATYEEVADEHPWNTPCWLPFYLYCASAAAERRVLLAQLDAVAARTPGEFGDEDDTAELACRHIASRCAELAGACRAGRLPDGESCYFWVGWSQAAFAGAERLFPAGMWAVWQALRPRARELLALGERR</sequence>
<dbReference type="STRING" id="54.SAMN02745121_04822"/>
<protein>
    <submittedName>
        <fullName evidence="1">Uncharacterized protein</fullName>
    </submittedName>
</protein>
<dbReference type="Proteomes" id="UP000199400">
    <property type="component" value="Unassembled WGS sequence"/>
</dbReference>
<accession>A0A1I2BWD6</accession>
<dbReference type="RefSeq" id="WP_143140806.1">
    <property type="nucleotide sequence ID" value="NZ_FOMX01000016.1"/>
</dbReference>
<evidence type="ECO:0000313" key="2">
    <source>
        <dbReference type="Proteomes" id="UP000199400"/>
    </source>
</evidence>
<dbReference type="AlphaFoldDB" id="A0A1I2BWD6"/>
<proteinExistence type="predicted"/>
<name>A0A1I2BWD6_9BACT</name>
<organism evidence="1 2">
    <name type="scientific">Nannocystis exedens</name>
    <dbReference type="NCBI Taxonomy" id="54"/>
    <lineage>
        <taxon>Bacteria</taxon>
        <taxon>Pseudomonadati</taxon>
        <taxon>Myxococcota</taxon>
        <taxon>Polyangia</taxon>
        <taxon>Nannocystales</taxon>
        <taxon>Nannocystaceae</taxon>
        <taxon>Nannocystis</taxon>
    </lineage>
</organism>
<gene>
    <name evidence="1" type="ORF">SAMN02745121_04822</name>
</gene>
<dbReference type="EMBL" id="FOMX01000016">
    <property type="protein sequence ID" value="SFE60411.1"/>
    <property type="molecule type" value="Genomic_DNA"/>
</dbReference>
<reference evidence="2" key="1">
    <citation type="submission" date="2016-10" db="EMBL/GenBank/DDBJ databases">
        <authorList>
            <person name="Varghese N."/>
            <person name="Submissions S."/>
        </authorList>
    </citation>
    <scope>NUCLEOTIDE SEQUENCE [LARGE SCALE GENOMIC DNA]</scope>
    <source>
        <strain evidence="2">ATCC 25963</strain>
    </source>
</reference>
<evidence type="ECO:0000313" key="1">
    <source>
        <dbReference type="EMBL" id="SFE60411.1"/>
    </source>
</evidence>